<dbReference type="EMBL" id="JAINDJ010000002">
    <property type="protein sequence ID" value="KAG9457920.1"/>
    <property type="molecule type" value="Genomic_DNA"/>
</dbReference>
<comment type="subcellular location">
    <subcellularLocation>
        <location evidence="1">Membrane</location>
        <topology evidence="1">Single-pass membrane protein</topology>
    </subcellularLocation>
</comment>
<dbReference type="InterPro" id="IPR024788">
    <property type="entry name" value="Malectin-like_Carb-bd_dom"/>
</dbReference>
<dbReference type="Pfam" id="PF12819">
    <property type="entry name" value="Malectin_like"/>
    <property type="match status" value="1"/>
</dbReference>
<evidence type="ECO:0000256" key="4">
    <source>
        <dbReference type="ARBA" id="ARBA00022729"/>
    </source>
</evidence>
<comment type="caution">
    <text evidence="10">The sequence shown here is derived from an EMBL/GenBank/DDBJ whole genome shotgun (WGS) entry which is preliminary data.</text>
</comment>
<evidence type="ECO:0000256" key="6">
    <source>
        <dbReference type="ARBA" id="ARBA00022989"/>
    </source>
</evidence>
<dbReference type="PANTHER" id="PTHR45631:SF3">
    <property type="entry name" value="OS05G0393100 PROTEIN"/>
    <property type="match status" value="1"/>
</dbReference>
<dbReference type="InterPro" id="IPR032675">
    <property type="entry name" value="LRR_dom_sf"/>
</dbReference>
<keyword evidence="2" id="KW-0433">Leucine-rich repeat</keyword>
<evidence type="ECO:0000256" key="1">
    <source>
        <dbReference type="ARBA" id="ARBA00004167"/>
    </source>
</evidence>
<dbReference type="InterPro" id="IPR001611">
    <property type="entry name" value="Leu-rich_rpt"/>
</dbReference>
<keyword evidence="7" id="KW-0472">Membrane</keyword>
<dbReference type="Gene3D" id="2.60.120.430">
    <property type="entry name" value="Galactose-binding lectin"/>
    <property type="match status" value="1"/>
</dbReference>
<dbReference type="PANTHER" id="PTHR45631">
    <property type="entry name" value="OS07G0107800 PROTEIN-RELATED"/>
    <property type="match status" value="1"/>
</dbReference>
<evidence type="ECO:0000256" key="8">
    <source>
        <dbReference type="SAM" id="SignalP"/>
    </source>
</evidence>
<keyword evidence="11" id="KW-1185">Reference proteome</keyword>
<feature type="signal peptide" evidence="8">
    <location>
        <begin position="1"/>
        <end position="19"/>
    </location>
</feature>
<evidence type="ECO:0000313" key="11">
    <source>
        <dbReference type="Proteomes" id="UP000825729"/>
    </source>
</evidence>
<evidence type="ECO:0000256" key="5">
    <source>
        <dbReference type="ARBA" id="ARBA00022737"/>
    </source>
</evidence>
<dbReference type="Proteomes" id="UP000825729">
    <property type="component" value="Unassembled WGS sequence"/>
</dbReference>
<dbReference type="Gene3D" id="3.80.10.10">
    <property type="entry name" value="Ribonuclease Inhibitor"/>
    <property type="match status" value="1"/>
</dbReference>
<keyword evidence="4 8" id="KW-0732">Signal</keyword>
<sequence length="519" mass="57007">MAPFSLFLLLFSLFTLVRSQPRSPKGFFIDCGATESSVVNGLRYLPDAAFVSTGTPIRLSNSDLFPPTLLTVRSFPLDRHSKFCYVVPVYRSGKYLVRTTYFYGEVNGPDTLPPVFDLIVDGTLWAVVNTTEDYIRGLSTYYEAVFLAKGRTMSICVAKNEYTDSDMFISTLELVLLEASVYNSTDFEKYGLGVVARHSFGNQRSTLRFPDDPFDRFWEPFHASNLTSTTASGNISVSGFWNLPPPKVFGAALTTDLAKSMELHWPPMSLLNSSYYIALYFANHDSSSSDGSRVLDVSINSIPYYKNLNVTQTAVVVFATQWPLSGSTKLVLTPADRSDMAPLINAGEVLNILVLGGRTVTRDVIALEKLKKGLQNLPLDWSGDPCFPHNYAWTGVICSDRPNGRIVALNLSNMGVSGSLSPSIANLTALTDIMLGHNNLTGPIPDLSKLKRLERLHLQGNNFTGEIPSSLAAIESLHEVFLQNNNLTGQIPRSLLAKPGLLLQTSPGNNFTRLSNALS</sequence>
<evidence type="ECO:0000256" key="7">
    <source>
        <dbReference type="ARBA" id="ARBA00023136"/>
    </source>
</evidence>
<evidence type="ECO:0000256" key="3">
    <source>
        <dbReference type="ARBA" id="ARBA00022692"/>
    </source>
</evidence>
<name>A0AAV7F9R6_ARIFI</name>
<evidence type="ECO:0000256" key="2">
    <source>
        <dbReference type="ARBA" id="ARBA00022614"/>
    </source>
</evidence>
<gene>
    <name evidence="10" type="ORF">H6P81_002428</name>
</gene>
<evidence type="ECO:0000259" key="9">
    <source>
        <dbReference type="Pfam" id="PF12819"/>
    </source>
</evidence>
<dbReference type="AlphaFoldDB" id="A0AAV7F9R6"/>
<dbReference type="GO" id="GO:0016020">
    <property type="term" value="C:membrane"/>
    <property type="evidence" value="ECO:0007669"/>
    <property type="project" value="UniProtKB-SubCell"/>
</dbReference>
<evidence type="ECO:0000313" key="10">
    <source>
        <dbReference type="EMBL" id="KAG9457920.1"/>
    </source>
</evidence>
<feature type="chain" id="PRO_5043440095" description="Malectin-like domain-containing protein" evidence="8">
    <location>
        <begin position="20"/>
        <end position="519"/>
    </location>
</feature>
<keyword evidence="6" id="KW-1133">Transmembrane helix</keyword>
<accession>A0AAV7F9R6</accession>
<dbReference type="SUPFAM" id="SSF52058">
    <property type="entry name" value="L domain-like"/>
    <property type="match status" value="1"/>
</dbReference>
<keyword evidence="3" id="KW-0812">Transmembrane</keyword>
<protein>
    <recommendedName>
        <fullName evidence="9">Malectin-like domain-containing protein</fullName>
    </recommendedName>
</protein>
<feature type="domain" description="Malectin-like" evidence="9">
    <location>
        <begin position="29"/>
        <end position="350"/>
    </location>
</feature>
<proteinExistence type="predicted"/>
<organism evidence="10 11">
    <name type="scientific">Aristolochia fimbriata</name>
    <name type="common">White veined hardy Dutchman's pipe vine</name>
    <dbReference type="NCBI Taxonomy" id="158543"/>
    <lineage>
        <taxon>Eukaryota</taxon>
        <taxon>Viridiplantae</taxon>
        <taxon>Streptophyta</taxon>
        <taxon>Embryophyta</taxon>
        <taxon>Tracheophyta</taxon>
        <taxon>Spermatophyta</taxon>
        <taxon>Magnoliopsida</taxon>
        <taxon>Magnoliidae</taxon>
        <taxon>Piperales</taxon>
        <taxon>Aristolochiaceae</taxon>
        <taxon>Aristolochia</taxon>
    </lineage>
</organism>
<dbReference type="FunFam" id="3.80.10.10:FF:000129">
    <property type="entry name" value="Leucine-rich repeat receptor-like kinase"/>
    <property type="match status" value="1"/>
</dbReference>
<reference evidence="10 11" key="1">
    <citation type="submission" date="2021-07" db="EMBL/GenBank/DDBJ databases">
        <title>The Aristolochia fimbriata genome: insights into angiosperm evolution, floral development and chemical biosynthesis.</title>
        <authorList>
            <person name="Jiao Y."/>
        </authorList>
    </citation>
    <scope>NUCLEOTIDE SEQUENCE [LARGE SCALE GENOMIC DNA]</scope>
    <source>
        <strain evidence="10">IBCAS-2021</strain>
        <tissue evidence="10">Leaf</tissue>
    </source>
</reference>
<dbReference type="Pfam" id="PF00560">
    <property type="entry name" value="LRR_1"/>
    <property type="match status" value="2"/>
</dbReference>
<keyword evidence="5" id="KW-0677">Repeat</keyword>